<dbReference type="GO" id="GO:0035091">
    <property type="term" value="F:phosphatidylinositol binding"/>
    <property type="evidence" value="ECO:0007669"/>
    <property type="project" value="InterPro"/>
</dbReference>
<feature type="region of interest" description="Disordered" evidence="1">
    <location>
        <begin position="583"/>
        <end position="609"/>
    </location>
</feature>
<sequence length="724" mass="80659">MSTLVASYSSAKLAPPVSAASVETFERRPPDQRPWYTIQIYPCHITIPGSDAMPIPRKSYSIYRRFEDVQGFAEQLENEFPWIRSCNQESSLKARNILAINLRDKTSAWPRMRSRANSTITDAECTQRKSDLDKYLQGLFALDPIISQCRLVAEFFGIWKTDLEAHLSQEIQDPLALHSLVTHPFESAAKTALESPTSNVEQSPAVPVHVTRMPVLNATDRKGSESSQLSCPLWSPPLSSCSSAPTSPSMSPEHNRKGSGFPWEIISPSPLGDILSMSNRSLPSPPGSPYHSSDDGKDGNKSGDGEDEESEDEFESSLEDLDDHSTDDEDSFEMVPPLRIIKKSTSLQNLRRNSRGGPDILSAHENNPQKWQFPEGSFPETEGVVNMGPRTRRPSSFDPEEIRCFKAILSETPLQSKTPSVSKSDHLTTSPLLTRPVMMARTLSASKTDGNAHPYTMIEPPNMTRCTPPLSPATTLPISAANSTKFTLGAFVASWKDQMSGSSMAENENDKLHSISAPIMVSPQMLLTKSLEKDKRGQTQTLAEVITMQEKARMSSTQQREQEIASFPKPPISILRNGVRIMAPSPNHDPRSGIGFLGGMRGKRHDKDRCREQDYTRVTSPIPGCGFLSQHPSAFVATFKIVVDAERIMALQVMDKDEDFVLSVPDLRLRVRNKFARMEMPIPEDFELIWTPWHGEKVVLKNDEELQRAIYSSANNKVTLRCTF</sequence>
<organism evidence="3 4">
    <name type="scientific">Mortierella polycephala</name>
    <dbReference type="NCBI Taxonomy" id="41804"/>
    <lineage>
        <taxon>Eukaryota</taxon>
        <taxon>Fungi</taxon>
        <taxon>Fungi incertae sedis</taxon>
        <taxon>Mucoromycota</taxon>
        <taxon>Mortierellomycotina</taxon>
        <taxon>Mortierellomycetes</taxon>
        <taxon>Mortierellales</taxon>
        <taxon>Mortierellaceae</taxon>
        <taxon>Mortierella</taxon>
    </lineage>
</organism>
<dbReference type="Gene3D" id="3.30.1520.10">
    <property type="entry name" value="Phox-like domain"/>
    <property type="match status" value="1"/>
</dbReference>
<protein>
    <recommendedName>
        <fullName evidence="2">PX domain-containing protein</fullName>
    </recommendedName>
</protein>
<dbReference type="SUPFAM" id="SSF64268">
    <property type="entry name" value="PX domain"/>
    <property type="match status" value="1"/>
</dbReference>
<dbReference type="Pfam" id="PF00787">
    <property type="entry name" value="PX"/>
    <property type="match status" value="1"/>
</dbReference>
<evidence type="ECO:0000313" key="4">
    <source>
        <dbReference type="Proteomes" id="UP000726737"/>
    </source>
</evidence>
<dbReference type="InterPro" id="IPR036871">
    <property type="entry name" value="PX_dom_sf"/>
</dbReference>
<feature type="compositionally biased region" description="Acidic residues" evidence="1">
    <location>
        <begin position="305"/>
        <end position="332"/>
    </location>
</feature>
<evidence type="ECO:0000313" key="3">
    <source>
        <dbReference type="EMBL" id="KAG0248939.1"/>
    </source>
</evidence>
<feature type="compositionally biased region" description="Low complexity" evidence="1">
    <location>
        <begin position="226"/>
        <end position="252"/>
    </location>
</feature>
<dbReference type="PROSITE" id="PS50195">
    <property type="entry name" value="PX"/>
    <property type="match status" value="1"/>
</dbReference>
<evidence type="ECO:0000256" key="1">
    <source>
        <dbReference type="SAM" id="MobiDB-lite"/>
    </source>
</evidence>
<dbReference type="OrthoDB" id="5593994at2759"/>
<feature type="region of interest" description="Disordered" evidence="1">
    <location>
        <begin position="219"/>
        <end position="397"/>
    </location>
</feature>
<feature type="compositionally biased region" description="Basic and acidic residues" evidence="1">
    <location>
        <begin position="292"/>
        <end position="304"/>
    </location>
</feature>
<comment type="caution">
    <text evidence="3">The sequence shown here is derived from an EMBL/GenBank/DDBJ whole genome shotgun (WGS) entry which is preliminary data.</text>
</comment>
<evidence type="ECO:0000259" key="2">
    <source>
        <dbReference type="PROSITE" id="PS50195"/>
    </source>
</evidence>
<dbReference type="Proteomes" id="UP000726737">
    <property type="component" value="Unassembled WGS sequence"/>
</dbReference>
<accession>A0A9P6PNM7</accession>
<dbReference type="AlphaFoldDB" id="A0A9P6PNM7"/>
<reference evidence="3" key="1">
    <citation type="journal article" date="2020" name="Fungal Divers.">
        <title>Resolving the Mortierellaceae phylogeny through synthesis of multi-gene phylogenetics and phylogenomics.</title>
        <authorList>
            <person name="Vandepol N."/>
            <person name="Liber J."/>
            <person name="Desiro A."/>
            <person name="Na H."/>
            <person name="Kennedy M."/>
            <person name="Barry K."/>
            <person name="Grigoriev I.V."/>
            <person name="Miller A.N."/>
            <person name="O'Donnell K."/>
            <person name="Stajich J.E."/>
            <person name="Bonito G."/>
        </authorList>
    </citation>
    <scope>NUCLEOTIDE SEQUENCE</scope>
    <source>
        <strain evidence="3">KOD948</strain>
    </source>
</reference>
<name>A0A9P6PNM7_9FUNG</name>
<proteinExistence type="predicted"/>
<keyword evidence="4" id="KW-1185">Reference proteome</keyword>
<dbReference type="EMBL" id="JAAAJA010000893">
    <property type="protein sequence ID" value="KAG0248939.1"/>
    <property type="molecule type" value="Genomic_DNA"/>
</dbReference>
<gene>
    <name evidence="3" type="ORF">BG011_009722</name>
</gene>
<feature type="domain" description="PX" evidence="2">
    <location>
        <begin position="1"/>
        <end position="163"/>
    </location>
</feature>
<dbReference type="InterPro" id="IPR001683">
    <property type="entry name" value="PX_dom"/>
</dbReference>